<dbReference type="GO" id="GO:0034728">
    <property type="term" value="P:nucleosome organization"/>
    <property type="evidence" value="ECO:0007669"/>
    <property type="project" value="TreeGrafter"/>
</dbReference>
<dbReference type="InterPro" id="IPR016197">
    <property type="entry name" value="Chromo-like_dom_sf"/>
</dbReference>
<evidence type="ECO:0000256" key="1">
    <source>
        <dbReference type="ARBA" id="ARBA00004123"/>
    </source>
</evidence>
<dbReference type="SUPFAM" id="SSF52540">
    <property type="entry name" value="P-loop containing nucleoside triphosphate hydrolases"/>
    <property type="match status" value="1"/>
</dbReference>
<feature type="domain" description="Chromo" evidence="6">
    <location>
        <begin position="254"/>
        <end position="290"/>
    </location>
</feature>
<dbReference type="EMBL" id="QEFC01000913">
    <property type="protein sequence ID" value="KAE9462182.1"/>
    <property type="molecule type" value="Genomic_DNA"/>
</dbReference>
<name>A0A6A4LY93_9ERIC</name>
<feature type="region of interest" description="Disordered" evidence="5">
    <location>
        <begin position="69"/>
        <end position="210"/>
    </location>
</feature>
<feature type="compositionally biased region" description="Acidic residues" evidence="5">
    <location>
        <begin position="91"/>
        <end position="119"/>
    </location>
</feature>
<evidence type="ECO:0000256" key="2">
    <source>
        <dbReference type="ARBA" id="ARBA00022741"/>
    </source>
</evidence>
<feature type="region of interest" description="Disordered" evidence="5">
    <location>
        <begin position="1"/>
        <end position="51"/>
    </location>
</feature>
<dbReference type="Pfam" id="PF00385">
    <property type="entry name" value="Chromo"/>
    <property type="match status" value="1"/>
</dbReference>
<protein>
    <recommendedName>
        <fullName evidence="6">Chromo domain-containing protein</fullName>
    </recommendedName>
</protein>
<evidence type="ECO:0000256" key="5">
    <source>
        <dbReference type="SAM" id="MobiDB-lite"/>
    </source>
</evidence>
<dbReference type="GO" id="GO:0003677">
    <property type="term" value="F:DNA binding"/>
    <property type="evidence" value="ECO:0007669"/>
    <property type="project" value="TreeGrafter"/>
</dbReference>
<dbReference type="GO" id="GO:0016887">
    <property type="term" value="F:ATP hydrolysis activity"/>
    <property type="evidence" value="ECO:0007669"/>
    <property type="project" value="TreeGrafter"/>
</dbReference>
<dbReference type="PANTHER" id="PTHR45623">
    <property type="entry name" value="CHROMODOMAIN-HELICASE-DNA-BINDING PROTEIN 3-RELATED-RELATED"/>
    <property type="match status" value="1"/>
</dbReference>
<dbReference type="GO" id="GO:0000785">
    <property type="term" value="C:chromatin"/>
    <property type="evidence" value="ECO:0007669"/>
    <property type="project" value="TreeGrafter"/>
</dbReference>
<evidence type="ECO:0000256" key="4">
    <source>
        <dbReference type="ARBA" id="ARBA00023242"/>
    </source>
</evidence>
<keyword evidence="2" id="KW-0547">Nucleotide-binding</keyword>
<dbReference type="GO" id="GO:0042393">
    <property type="term" value="F:histone binding"/>
    <property type="evidence" value="ECO:0007669"/>
    <property type="project" value="TreeGrafter"/>
</dbReference>
<gene>
    <name evidence="7" type="ORF">C3L33_05902</name>
</gene>
<evidence type="ECO:0000313" key="8">
    <source>
        <dbReference type="Proteomes" id="UP000428333"/>
    </source>
</evidence>
<dbReference type="InterPro" id="IPR023780">
    <property type="entry name" value="Chromo_domain"/>
</dbReference>
<evidence type="ECO:0000313" key="7">
    <source>
        <dbReference type="EMBL" id="KAE9462182.1"/>
    </source>
</evidence>
<feature type="compositionally biased region" description="Polar residues" evidence="5">
    <location>
        <begin position="1"/>
        <end position="16"/>
    </location>
</feature>
<dbReference type="PROSITE" id="PS50013">
    <property type="entry name" value="CHROMO_2"/>
    <property type="match status" value="1"/>
</dbReference>
<feature type="compositionally biased region" description="Polar residues" evidence="5">
    <location>
        <begin position="195"/>
        <end position="209"/>
    </location>
</feature>
<dbReference type="PANTHER" id="PTHR45623:SF14">
    <property type="entry name" value="CHROMODOMAIN-HELICASE-DNA-BINDING PROTEIN 1"/>
    <property type="match status" value="1"/>
</dbReference>
<feature type="compositionally biased region" description="Basic and acidic residues" evidence="5">
    <location>
        <begin position="42"/>
        <end position="51"/>
    </location>
</feature>
<reference evidence="7 8" key="1">
    <citation type="journal article" date="2019" name="Genome Biol. Evol.">
        <title>The Rhododendron genome and chromosomal organization provide insight into shared whole-genome duplications across the heath family (Ericaceae).</title>
        <authorList>
            <person name="Soza V.L."/>
            <person name="Lindsley D."/>
            <person name="Waalkes A."/>
            <person name="Ramage E."/>
            <person name="Patwardhan R.P."/>
            <person name="Burton J.N."/>
            <person name="Adey A."/>
            <person name="Kumar A."/>
            <person name="Qiu R."/>
            <person name="Shendure J."/>
            <person name="Hall B."/>
        </authorList>
    </citation>
    <scope>NUCLEOTIDE SEQUENCE [LARGE SCALE GENOMIC DNA]</scope>
    <source>
        <strain evidence="7">RSF 1966-606</strain>
    </source>
</reference>
<evidence type="ECO:0000256" key="3">
    <source>
        <dbReference type="ARBA" id="ARBA00022840"/>
    </source>
</evidence>
<dbReference type="GO" id="GO:0005634">
    <property type="term" value="C:nucleus"/>
    <property type="evidence" value="ECO:0007669"/>
    <property type="project" value="UniProtKB-SubCell"/>
</dbReference>
<comment type="subcellular location">
    <subcellularLocation>
        <location evidence="1">Nucleus</location>
    </subcellularLocation>
</comment>
<dbReference type="GO" id="GO:0003682">
    <property type="term" value="F:chromatin binding"/>
    <property type="evidence" value="ECO:0007669"/>
    <property type="project" value="TreeGrafter"/>
</dbReference>
<sequence length="454" mass="51276">MALFRNYSNDAVSQSVSDEKVQGKNVERVHGIVGSENVEATSSDKDCEIKMDNRYRSDDELDDASRIQDDAAIENGRISSLQPSGRRTALDEDWDGEEDSDDDKSGGDDEVDLDISGEDDAYKKPRGRKQGRGAHSVKSARESKSFTSSRRKRGRMPFEEEDSSAKDSEVDSDEDFRSMTRSGAHIRKSVGGRSAYSSGKYNEVRTSTRSVRKVSYVESEESEELDESKKKKSQKIEVNDVSKEMDLDIIKKNSQVERLIADRVGSDSSGVMIPEYLVKWQGLSYAEATWRRLNLDSRNSCDAFEGLLMEKNLEVLVLRKLDEQPEWLKGGKLRDYQLEGLNFLVNSWRNDTNVILADEMGLGKTVQSVSMLGFLQVCQQYEFYSNKKGGRGIKFDALLTTYEVLLKDKMVLSKIKWTYLMVDEAHRNLAPRTSCLSLVLPCKTALKSYGNYCS</sequence>
<accession>A0A6A4LY93</accession>
<dbReference type="GO" id="GO:0005524">
    <property type="term" value="F:ATP binding"/>
    <property type="evidence" value="ECO:0007669"/>
    <property type="project" value="UniProtKB-KW"/>
</dbReference>
<dbReference type="InterPro" id="IPR000953">
    <property type="entry name" value="Chromo/chromo_shadow_dom"/>
</dbReference>
<keyword evidence="4" id="KW-0539">Nucleus</keyword>
<dbReference type="OrthoDB" id="1746832at2759"/>
<dbReference type="Pfam" id="PF00176">
    <property type="entry name" value="SNF2-rel_dom"/>
    <property type="match status" value="2"/>
</dbReference>
<evidence type="ECO:0000259" key="6">
    <source>
        <dbReference type="PROSITE" id="PS50013"/>
    </source>
</evidence>
<dbReference type="InterPro" id="IPR027417">
    <property type="entry name" value="P-loop_NTPase"/>
</dbReference>
<keyword evidence="8" id="KW-1185">Reference proteome</keyword>
<comment type="caution">
    <text evidence="7">The sequence shown here is derived from an EMBL/GenBank/DDBJ whole genome shotgun (WGS) entry which is preliminary data.</text>
</comment>
<dbReference type="InterPro" id="IPR000330">
    <property type="entry name" value="SNF2_N"/>
</dbReference>
<dbReference type="GO" id="GO:0140658">
    <property type="term" value="F:ATP-dependent chromatin remodeler activity"/>
    <property type="evidence" value="ECO:0007669"/>
    <property type="project" value="TreeGrafter"/>
</dbReference>
<dbReference type="InterPro" id="IPR038718">
    <property type="entry name" value="SNF2-like_sf"/>
</dbReference>
<proteinExistence type="predicted"/>
<feature type="compositionally biased region" description="Basic and acidic residues" evidence="5">
    <location>
        <begin position="17"/>
        <end position="30"/>
    </location>
</feature>
<dbReference type="AlphaFoldDB" id="A0A6A4LY93"/>
<dbReference type="Gene3D" id="3.40.50.10810">
    <property type="entry name" value="Tandem AAA-ATPase domain"/>
    <property type="match status" value="2"/>
</dbReference>
<dbReference type="Gene3D" id="2.40.50.40">
    <property type="match status" value="1"/>
</dbReference>
<dbReference type="Proteomes" id="UP000428333">
    <property type="component" value="Linkage Group LG04"/>
</dbReference>
<dbReference type="SUPFAM" id="SSF54160">
    <property type="entry name" value="Chromo domain-like"/>
    <property type="match status" value="1"/>
</dbReference>
<organism evidence="7 8">
    <name type="scientific">Rhododendron williamsianum</name>
    <dbReference type="NCBI Taxonomy" id="262921"/>
    <lineage>
        <taxon>Eukaryota</taxon>
        <taxon>Viridiplantae</taxon>
        <taxon>Streptophyta</taxon>
        <taxon>Embryophyta</taxon>
        <taxon>Tracheophyta</taxon>
        <taxon>Spermatophyta</taxon>
        <taxon>Magnoliopsida</taxon>
        <taxon>eudicotyledons</taxon>
        <taxon>Gunneridae</taxon>
        <taxon>Pentapetalae</taxon>
        <taxon>asterids</taxon>
        <taxon>Ericales</taxon>
        <taxon>Ericaceae</taxon>
        <taxon>Ericoideae</taxon>
        <taxon>Rhodoreae</taxon>
        <taxon>Rhododendron</taxon>
    </lineage>
</organism>
<keyword evidence="3" id="KW-0067">ATP-binding</keyword>
<feature type="non-terminal residue" evidence="7">
    <location>
        <position position="1"/>
    </location>
</feature>